<keyword evidence="2" id="KW-1185">Reference proteome</keyword>
<evidence type="ECO:0000313" key="1">
    <source>
        <dbReference type="EMBL" id="CAK9065990.1"/>
    </source>
</evidence>
<evidence type="ECO:0000313" key="2">
    <source>
        <dbReference type="Proteomes" id="UP001642464"/>
    </source>
</evidence>
<dbReference type="EMBL" id="CAXAMM010030113">
    <property type="protein sequence ID" value="CAK9065990.1"/>
    <property type="molecule type" value="Genomic_DNA"/>
</dbReference>
<gene>
    <name evidence="1" type="ORF">SCF082_LOCUS33673</name>
</gene>
<reference evidence="1 2" key="1">
    <citation type="submission" date="2024-02" db="EMBL/GenBank/DDBJ databases">
        <authorList>
            <person name="Chen Y."/>
            <person name="Shah S."/>
            <person name="Dougan E. K."/>
            <person name="Thang M."/>
            <person name="Chan C."/>
        </authorList>
    </citation>
    <scope>NUCLEOTIDE SEQUENCE [LARGE SCALE GENOMIC DNA]</scope>
</reference>
<name>A0ABP0NU52_9DINO</name>
<organism evidence="1 2">
    <name type="scientific">Durusdinium trenchii</name>
    <dbReference type="NCBI Taxonomy" id="1381693"/>
    <lineage>
        <taxon>Eukaryota</taxon>
        <taxon>Sar</taxon>
        <taxon>Alveolata</taxon>
        <taxon>Dinophyceae</taxon>
        <taxon>Suessiales</taxon>
        <taxon>Symbiodiniaceae</taxon>
        <taxon>Durusdinium</taxon>
    </lineage>
</organism>
<proteinExistence type="predicted"/>
<dbReference type="Proteomes" id="UP001642464">
    <property type="component" value="Unassembled WGS sequence"/>
</dbReference>
<sequence>MDDADADAALQKFFEEDALLEALQDAPDMEAQAEVFKVPKPSRPASTAAAVPDVVPDVVPPAPVAGELRRHRREERGTLEIEKPTSGARASRPERRKSGRSWTGTLLVICISLVIWLIILWLWSPSELWPEATNKDARPKAPAPAAAAIRLPSANATDAEAAPGARGGSVEVAWTSADVSGNATSADVSANRTEVTDGGMARRIRKGRRDRTGIGH</sequence>
<accession>A0ABP0NU52</accession>
<comment type="caution">
    <text evidence="1">The sequence shown here is derived from an EMBL/GenBank/DDBJ whole genome shotgun (WGS) entry which is preliminary data.</text>
</comment>
<protein>
    <submittedName>
        <fullName evidence="1">Uncharacterized protein</fullName>
    </submittedName>
</protein>